<dbReference type="RefSeq" id="WP_081820383.1">
    <property type="nucleotide sequence ID" value="NZ_CABMJZ010000022.1"/>
</dbReference>
<dbReference type="CDD" id="cd01392">
    <property type="entry name" value="HTH_LacI"/>
    <property type="match status" value="1"/>
</dbReference>
<proteinExistence type="predicted"/>
<dbReference type="STRING" id="180332.GCA_000797495_05016"/>
<dbReference type="SUPFAM" id="SSF53822">
    <property type="entry name" value="Periplasmic binding protein-like I"/>
    <property type="match status" value="1"/>
</dbReference>
<dbReference type="Gene3D" id="3.40.50.2300">
    <property type="match status" value="2"/>
</dbReference>
<dbReference type="SMART" id="SM00354">
    <property type="entry name" value="HTH_LACI"/>
    <property type="match status" value="1"/>
</dbReference>
<dbReference type="SUPFAM" id="SSF47413">
    <property type="entry name" value="lambda repressor-like DNA-binding domains"/>
    <property type="match status" value="1"/>
</dbReference>
<dbReference type="Pfam" id="PF00356">
    <property type="entry name" value="LacI"/>
    <property type="match status" value="1"/>
</dbReference>
<dbReference type="InterPro" id="IPR010982">
    <property type="entry name" value="Lambda_DNA-bd_dom_sf"/>
</dbReference>
<keyword evidence="1" id="KW-0678">Repressor</keyword>
<feature type="domain" description="HTH lacI-type" evidence="5">
    <location>
        <begin position="4"/>
        <end position="47"/>
    </location>
</feature>
<dbReference type="GO" id="GO:0000976">
    <property type="term" value="F:transcription cis-regulatory region binding"/>
    <property type="evidence" value="ECO:0007669"/>
    <property type="project" value="TreeGrafter"/>
</dbReference>
<dbReference type="Proteomes" id="UP000306509">
    <property type="component" value="Unassembled WGS sequence"/>
</dbReference>
<dbReference type="PANTHER" id="PTHR30146">
    <property type="entry name" value="LACI-RELATED TRANSCRIPTIONAL REPRESSOR"/>
    <property type="match status" value="1"/>
</dbReference>
<evidence type="ECO:0000259" key="5">
    <source>
        <dbReference type="PROSITE" id="PS50932"/>
    </source>
</evidence>
<dbReference type="GO" id="GO:0003700">
    <property type="term" value="F:DNA-binding transcription factor activity"/>
    <property type="evidence" value="ECO:0007669"/>
    <property type="project" value="TreeGrafter"/>
</dbReference>
<dbReference type="PROSITE" id="PS50932">
    <property type="entry name" value="HTH_LACI_2"/>
    <property type="match status" value="1"/>
</dbReference>
<accession>A0A4U8Q6W5</accession>
<sequence>MMGIKVKDLASLLNLSPSTVSLVLNNRPGISEATRNKVRKAVKDMGYEELLVSESQEKKNILFLVYRKHGVAPASTPYFSQLFSEIIEGVESQIKIKGYNLMISYTDKETILEEAEKIKKQDVEGVLVLATEMAEEQIKIFTDLKVPVVMVDNYMEHRKFDCVTINNEQGVYQVVEHLAKMGHKRIGYLHVSQNANNFTERYYGFKRAVEKCGLPLNDRDIIWIATDGGEAVYGELKHKLEEQKDLPGAFFADNDIVAICAMRVFRELGYKIPEDISIVGFDNMTLSEMLDPPLTTIQIRKHKIGVSAVNLIVEKISENTEGVVKMEVGTRLVARSSVKRISE</sequence>
<protein>
    <submittedName>
        <fullName evidence="6">Purine nucleotide synthesis repressor</fullName>
    </submittedName>
</protein>
<dbReference type="InterPro" id="IPR046335">
    <property type="entry name" value="LacI/GalR-like_sensor"/>
</dbReference>
<evidence type="ECO:0000256" key="2">
    <source>
        <dbReference type="ARBA" id="ARBA00023015"/>
    </source>
</evidence>
<dbReference type="PANTHER" id="PTHR30146:SF148">
    <property type="entry name" value="HTH-TYPE TRANSCRIPTIONAL REPRESSOR PURR-RELATED"/>
    <property type="match status" value="1"/>
</dbReference>
<dbReference type="EMBL" id="QGQD01000051">
    <property type="protein sequence ID" value="TLD00642.1"/>
    <property type="molecule type" value="Genomic_DNA"/>
</dbReference>
<comment type="caution">
    <text evidence="6">The sequence shown here is derived from an EMBL/GenBank/DDBJ whole genome shotgun (WGS) entry which is preliminary data.</text>
</comment>
<evidence type="ECO:0000256" key="3">
    <source>
        <dbReference type="ARBA" id="ARBA00023125"/>
    </source>
</evidence>
<dbReference type="InterPro" id="IPR000843">
    <property type="entry name" value="HTH_LacI"/>
</dbReference>
<dbReference type="Gene3D" id="1.10.260.40">
    <property type="entry name" value="lambda repressor-like DNA-binding domains"/>
    <property type="match status" value="1"/>
</dbReference>
<keyword evidence="7" id="KW-1185">Reference proteome</keyword>
<evidence type="ECO:0000313" key="6">
    <source>
        <dbReference type="EMBL" id="TLD00642.1"/>
    </source>
</evidence>
<evidence type="ECO:0000313" key="7">
    <source>
        <dbReference type="Proteomes" id="UP000306509"/>
    </source>
</evidence>
<dbReference type="OrthoDB" id="9784962at2"/>
<reference evidence="6 7" key="1">
    <citation type="journal article" date="2019" name="Anaerobe">
        <title>Detection of Robinsoniella peoriensis in multiple bone samples of a trauma patient.</title>
        <authorList>
            <person name="Schrottner P."/>
            <person name="Hartwich K."/>
            <person name="Bunk B."/>
            <person name="Schober I."/>
            <person name="Helbig S."/>
            <person name="Rudolph W.W."/>
            <person name="Gunzer F."/>
        </authorList>
    </citation>
    <scope>NUCLEOTIDE SEQUENCE [LARGE SCALE GENOMIC DNA]</scope>
    <source>
        <strain evidence="6 7">DSM 106044</strain>
    </source>
</reference>
<dbReference type="Pfam" id="PF13377">
    <property type="entry name" value="Peripla_BP_3"/>
    <property type="match status" value="1"/>
</dbReference>
<keyword evidence="2" id="KW-0805">Transcription regulation</keyword>
<dbReference type="AlphaFoldDB" id="A0A4U8Q6W5"/>
<gene>
    <name evidence="6" type="primary">purR_1</name>
    <name evidence="6" type="ORF">DSM106044_02474</name>
</gene>
<organism evidence="6 7">
    <name type="scientific">Robinsoniella peoriensis</name>
    <dbReference type="NCBI Taxonomy" id="180332"/>
    <lineage>
        <taxon>Bacteria</taxon>
        <taxon>Bacillati</taxon>
        <taxon>Bacillota</taxon>
        <taxon>Clostridia</taxon>
        <taxon>Lachnospirales</taxon>
        <taxon>Lachnospiraceae</taxon>
        <taxon>Robinsoniella</taxon>
    </lineage>
</organism>
<evidence type="ECO:0000256" key="1">
    <source>
        <dbReference type="ARBA" id="ARBA00022491"/>
    </source>
</evidence>
<keyword evidence="3" id="KW-0238">DNA-binding</keyword>
<keyword evidence="4" id="KW-0804">Transcription</keyword>
<evidence type="ECO:0000256" key="4">
    <source>
        <dbReference type="ARBA" id="ARBA00023163"/>
    </source>
</evidence>
<name>A0A4U8Q6W5_9FIRM</name>
<dbReference type="InterPro" id="IPR028082">
    <property type="entry name" value="Peripla_BP_I"/>
</dbReference>